<organism evidence="3 4">
    <name type="scientific">Pycnococcus provasolii</name>
    <dbReference type="NCBI Taxonomy" id="41880"/>
    <lineage>
        <taxon>Eukaryota</taxon>
        <taxon>Viridiplantae</taxon>
        <taxon>Chlorophyta</taxon>
        <taxon>Pseudoscourfieldiophyceae</taxon>
        <taxon>Pseudoscourfieldiales</taxon>
        <taxon>Pycnococcaceae</taxon>
        <taxon>Pycnococcus</taxon>
    </lineage>
</organism>
<evidence type="ECO:0000313" key="3">
    <source>
        <dbReference type="EMBL" id="GHP03741.1"/>
    </source>
</evidence>
<evidence type="ECO:0000256" key="1">
    <source>
        <dbReference type="SAM" id="MobiDB-lite"/>
    </source>
</evidence>
<keyword evidence="4" id="KW-1185">Reference proteome</keyword>
<dbReference type="Pfam" id="PF22794">
    <property type="entry name" value="jr-ZPR1"/>
    <property type="match status" value="1"/>
</dbReference>
<feature type="compositionally biased region" description="Basic and acidic residues" evidence="1">
    <location>
        <begin position="94"/>
        <end position="107"/>
    </location>
</feature>
<feature type="domain" description="ZPR1 jelly-roll" evidence="2">
    <location>
        <begin position="151"/>
        <end position="248"/>
    </location>
</feature>
<evidence type="ECO:0000259" key="2">
    <source>
        <dbReference type="Pfam" id="PF22794"/>
    </source>
</evidence>
<accession>A0A830HDT5</accession>
<dbReference type="Proteomes" id="UP000660262">
    <property type="component" value="Unassembled WGS sequence"/>
</dbReference>
<gene>
    <name evidence="3" type="ORF">PPROV_000249600</name>
</gene>
<dbReference type="OrthoDB" id="308464at2759"/>
<comment type="caution">
    <text evidence="3">The sequence shown here is derived from an EMBL/GenBank/DDBJ whole genome shotgun (WGS) entry which is preliminary data.</text>
</comment>
<feature type="region of interest" description="Disordered" evidence="1">
    <location>
        <begin position="94"/>
        <end position="113"/>
    </location>
</feature>
<name>A0A830HDT5_9CHLO</name>
<dbReference type="EMBL" id="BNJQ01000006">
    <property type="protein sequence ID" value="GHP03741.1"/>
    <property type="molecule type" value="Genomic_DNA"/>
</dbReference>
<proteinExistence type="predicted"/>
<dbReference type="InterPro" id="IPR042451">
    <property type="entry name" value="ZPR1_A/B_dom"/>
</dbReference>
<protein>
    <recommendedName>
        <fullName evidence="2">ZPR1 jelly-roll domain-containing protein</fullName>
    </recommendedName>
</protein>
<dbReference type="AlphaFoldDB" id="A0A830HDT5"/>
<sequence length="305" mass="34416">MADSSSLDDSFKKPHVILGPHLGHQEVERINLELEQVLTQFPNEQSISVANLAQFISHNLGYEDVNELEDGLQGDFVEFLRALPTVVIEERALTEQQQKQKDEESSGKGKQAAPMYRNEERYMRTFVKKAPEPDEDDLRPMRLICRIRTTEDLWRVCLKSQEARAEIPELEFEVGADGARKVDAVYNHISSAVFNLGTHVREGFCDGMENADEYKIKLMETCVALNVLLDVEHPWTWIITDPSGKSTFRPMEGVEVVYLDEPGASESKLGYENLGLYTTPEFIGLLGEEGGEFSDMLKEAKAAKS</sequence>
<dbReference type="Gene3D" id="2.60.120.1040">
    <property type="entry name" value="ZPR1, A/B domain"/>
    <property type="match status" value="1"/>
</dbReference>
<reference evidence="3" key="1">
    <citation type="submission" date="2020-10" db="EMBL/GenBank/DDBJ databases">
        <title>Unveiling of a novel bifunctional photoreceptor, Dualchrome1, isolated from a cosmopolitan green alga.</title>
        <authorList>
            <person name="Suzuki S."/>
            <person name="Kawachi M."/>
        </authorList>
    </citation>
    <scope>NUCLEOTIDE SEQUENCE</scope>
    <source>
        <strain evidence="3">NIES 2893</strain>
    </source>
</reference>
<evidence type="ECO:0000313" key="4">
    <source>
        <dbReference type="Proteomes" id="UP000660262"/>
    </source>
</evidence>
<dbReference type="InterPro" id="IPR056180">
    <property type="entry name" value="ZPR1_jr_dom"/>
</dbReference>